<dbReference type="RefSeq" id="WP_084443354.1">
    <property type="nucleotide sequence ID" value="NZ_FWWW01000027.1"/>
</dbReference>
<organism evidence="1 2">
    <name type="scientific">Hymenobacter roseosalivarius DSM 11622</name>
    <dbReference type="NCBI Taxonomy" id="645990"/>
    <lineage>
        <taxon>Bacteria</taxon>
        <taxon>Pseudomonadati</taxon>
        <taxon>Bacteroidota</taxon>
        <taxon>Cytophagia</taxon>
        <taxon>Cytophagales</taxon>
        <taxon>Hymenobacteraceae</taxon>
        <taxon>Hymenobacter</taxon>
    </lineage>
</organism>
<keyword evidence="2" id="KW-1185">Reference proteome</keyword>
<dbReference type="EMBL" id="FWWW01000027">
    <property type="protein sequence ID" value="SMB81331.1"/>
    <property type="molecule type" value="Genomic_DNA"/>
</dbReference>
<sequence length="233" mass="26492">MTNENLIAYLDRANGQPGELLLFIRPLTDSVHWAKAWAQAPEPDTTSAMNGYSLYLIRNPEQYVGIVVAMGESDLHWLVLPAHRRQRYLSTALREVILPHLLQDRQTQQVSISKNFGEEEFEASEWVARAAGFVRESVGEHDGENQVTMRFTPVDWEALPVFDGRNQPLSEEELLQLRYQFVYHANCLRVLGAEINARLGDTDFTAQLNNLASQVHSLGIKTEDSNWSLKGRE</sequence>
<dbReference type="OrthoDB" id="797909at2"/>
<gene>
    <name evidence="1" type="ORF">SAMN00120144_3369</name>
</gene>
<name>A0A1W1UKL5_9BACT</name>
<evidence type="ECO:0000313" key="2">
    <source>
        <dbReference type="Proteomes" id="UP000192266"/>
    </source>
</evidence>
<dbReference type="AlphaFoldDB" id="A0A1W1UKL5"/>
<protein>
    <submittedName>
        <fullName evidence="1">Uncharacterized protein</fullName>
    </submittedName>
</protein>
<dbReference type="Proteomes" id="UP000192266">
    <property type="component" value="Unassembled WGS sequence"/>
</dbReference>
<evidence type="ECO:0000313" key="1">
    <source>
        <dbReference type="EMBL" id="SMB81331.1"/>
    </source>
</evidence>
<reference evidence="1 2" key="1">
    <citation type="submission" date="2017-04" db="EMBL/GenBank/DDBJ databases">
        <authorList>
            <person name="Afonso C.L."/>
            <person name="Miller P.J."/>
            <person name="Scott M.A."/>
            <person name="Spackman E."/>
            <person name="Goraichik I."/>
            <person name="Dimitrov K.M."/>
            <person name="Suarez D.L."/>
            <person name="Swayne D.E."/>
        </authorList>
    </citation>
    <scope>NUCLEOTIDE SEQUENCE [LARGE SCALE GENOMIC DNA]</scope>
    <source>
        <strain evidence="1 2">DSM 11622</strain>
    </source>
</reference>
<proteinExistence type="predicted"/>
<accession>A0A1W1UKL5</accession>
<dbReference type="Gene3D" id="3.40.630.30">
    <property type="match status" value="1"/>
</dbReference>